<evidence type="ECO:0000259" key="1">
    <source>
        <dbReference type="Pfam" id="PF13843"/>
    </source>
</evidence>
<dbReference type="Pfam" id="PF13843">
    <property type="entry name" value="DDE_Tnp_1_7"/>
    <property type="match status" value="1"/>
</dbReference>
<evidence type="ECO:0000313" key="3">
    <source>
        <dbReference type="Proteomes" id="UP000186922"/>
    </source>
</evidence>
<dbReference type="EMBL" id="BDGG01000011">
    <property type="protein sequence ID" value="GAV04853.1"/>
    <property type="molecule type" value="Genomic_DNA"/>
</dbReference>
<dbReference type="InterPro" id="IPR029526">
    <property type="entry name" value="PGBD"/>
</dbReference>
<reference evidence="2 3" key="1">
    <citation type="journal article" date="2016" name="Nat. Commun.">
        <title>Extremotolerant tardigrade genome and improved radiotolerance of human cultured cells by tardigrade-unique protein.</title>
        <authorList>
            <person name="Hashimoto T."/>
            <person name="Horikawa D.D."/>
            <person name="Saito Y."/>
            <person name="Kuwahara H."/>
            <person name="Kozuka-Hata H."/>
            <person name="Shin-I T."/>
            <person name="Minakuchi Y."/>
            <person name="Ohishi K."/>
            <person name="Motoyama A."/>
            <person name="Aizu T."/>
            <person name="Enomoto A."/>
            <person name="Kondo K."/>
            <person name="Tanaka S."/>
            <person name="Hara Y."/>
            <person name="Koshikawa S."/>
            <person name="Sagara H."/>
            <person name="Miura T."/>
            <person name="Yokobori S."/>
            <person name="Miyagawa K."/>
            <person name="Suzuki Y."/>
            <person name="Kubo T."/>
            <person name="Oyama M."/>
            <person name="Kohara Y."/>
            <person name="Fujiyama A."/>
            <person name="Arakawa K."/>
            <person name="Katayama T."/>
            <person name="Toyoda A."/>
            <person name="Kunieda T."/>
        </authorList>
    </citation>
    <scope>NUCLEOTIDE SEQUENCE [LARGE SCALE GENOMIC DNA]</scope>
    <source>
        <strain evidence="2 3">YOKOZUNA-1</strain>
    </source>
</reference>
<dbReference type="OrthoDB" id="10030973at2759"/>
<dbReference type="PANTHER" id="PTHR46599">
    <property type="entry name" value="PIGGYBAC TRANSPOSABLE ELEMENT-DERIVED PROTEIN 4"/>
    <property type="match status" value="1"/>
</dbReference>
<sequence>MCVDEQLFPFKGRCGFKQYIPTKPRSKYGLKLFLLCCCQTSYRGNIQLYTGKPVGGKAEKNRGQRVVLDLVEHLGSSSGRNVTIDNFFTSLALGEALKKNISLIGTMRKNKPEIPSAFLPSKLREVFSSQFGYTSGFTLVSYVPKNGKAVILLSSMHPDA</sequence>
<accession>A0A1D1VX55</accession>
<protein>
    <recommendedName>
        <fullName evidence="1">PiggyBac transposable element-derived protein domain-containing protein</fullName>
    </recommendedName>
</protein>
<dbReference type="STRING" id="947166.A0A1D1VX55"/>
<dbReference type="Proteomes" id="UP000186922">
    <property type="component" value="Unassembled WGS sequence"/>
</dbReference>
<feature type="domain" description="PiggyBac transposable element-derived protein" evidence="1">
    <location>
        <begin position="1"/>
        <end position="158"/>
    </location>
</feature>
<comment type="caution">
    <text evidence="2">The sequence shown here is derived from an EMBL/GenBank/DDBJ whole genome shotgun (WGS) entry which is preliminary data.</text>
</comment>
<name>A0A1D1VX55_RAMVA</name>
<dbReference type="PANTHER" id="PTHR46599:SF6">
    <property type="entry name" value="DUAL SPECIFICITY PHOSPHATASE 26"/>
    <property type="match status" value="1"/>
</dbReference>
<keyword evidence="3" id="KW-1185">Reference proteome</keyword>
<evidence type="ECO:0000313" key="2">
    <source>
        <dbReference type="EMBL" id="GAV04853.1"/>
    </source>
</evidence>
<organism evidence="2 3">
    <name type="scientific">Ramazzottius varieornatus</name>
    <name type="common">Water bear</name>
    <name type="synonym">Tardigrade</name>
    <dbReference type="NCBI Taxonomy" id="947166"/>
    <lineage>
        <taxon>Eukaryota</taxon>
        <taxon>Metazoa</taxon>
        <taxon>Ecdysozoa</taxon>
        <taxon>Tardigrada</taxon>
        <taxon>Eutardigrada</taxon>
        <taxon>Parachela</taxon>
        <taxon>Hypsibioidea</taxon>
        <taxon>Ramazzottiidae</taxon>
        <taxon>Ramazzottius</taxon>
    </lineage>
</organism>
<dbReference type="AlphaFoldDB" id="A0A1D1VX55"/>
<gene>
    <name evidence="2" type="primary">RvY_15066-1</name>
    <name evidence="2" type="synonym">RvY_15066.1</name>
    <name evidence="2" type="ORF">RvY_15066</name>
</gene>
<proteinExistence type="predicted"/>